<dbReference type="InterPro" id="IPR000242">
    <property type="entry name" value="PTP_cat"/>
</dbReference>
<evidence type="ECO:0000256" key="4">
    <source>
        <dbReference type="ARBA" id="ARBA00022801"/>
    </source>
</evidence>
<dbReference type="Pfam" id="PF00017">
    <property type="entry name" value="SH2"/>
    <property type="match status" value="2"/>
</dbReference>
<comment type="caution">
    <text evidence="12">The sequence shown here is derived from an EMBL/GenBank/DDBJ whole genome shotgun (WGS) entry which is preliminary data.</text>
</comment>
<evidence type="ECO:0000259" key="11">
    <source>
        <dbReference type="PROSITE" id="PS50056"/>
    </source>
</evidence>
<dbReference type="SMART" id="SM00194">
    <property type="entry name" value="PTPc"/>
    <property type="match status" value="1"/>
</dbReference>
<dbReference type="InterPro" id="IPR016130">
    <property type="entry name" value="Tyr_Pase_AS"/>
</dbReference>
<evidence type="ECO:0000256" key="2">
    <source>
        <dbReference type="ARBA" id="ARBA00013064"/>
    </source>
</evidence>
<evidence type="ECO:0000256" key="6">
    <source>
        <dbReference type="ARBA" id="ARBA00022999"/>
    </source>
</evidence>
<evidence type="ECO:0000256" key="3">
    <source>
        <dbReference type="ARBA" id="ARBA00022490"/>
    </source>
</evidence>
<feature type="compositionally biased region" description="Low complexity" evidence="8">
    <location>
        <begin position="569"/>
        <end position="582"/>
    </location>
</feature>
<evidence type="ECO:0000313" key="13">
    <source>
        <dbReference type="Proteomes" id="UP000762676"/>
    </source>
</evidence>
<dbReference type="PANTHER" id="PTHR46559">
    <property type="entry name" value="TYROSINE-PROTEIN PHOSPHATASE NON-RECEPTOR TYPE 11"/>
    <property type="match status" value="1"/>
</dbReference>
<dbReference type="EC" id="3.1.3.48" evidence="2"/>
<keyword evidence="4" id="KW-0378">Hydrolase</keyword>
<dbReference type="PROSITE" id="PS50001">
    <property type="entry name" value="SH2"/>
    <property type="match status" value="2"/>
</dbReference>
<feature type="region of interest" description="Disordered" evidence="8">
    <location>
        <begin position="565"/>
        <end position="628"/>
    </location>
</feature>
<sequence length="628" mass="72019">MAASSSRSHLPPTRWFHPNISGQQAEKLLMEKGQDWSFLARPSSTEGAYTLSIRRNGEVTHIKIQNTGDSYDLYGGETFATLSELVQFYMENQQLKEKNVASIDPTPERWFHGHLTGRAAEALLMEKGKNSSFLVRESQSKLGDFVISVRCDDRVTHVKIRCQGNKYDVGGGEKFLSLTELVEHYKKSPMVETSGTVVYIKHPLYNSRVMASSLENRIKQLHTEDADCNRSNSAFHEGFWGEFHQLQMQQSEFTGEQYTRTKGSKPENKAKNRYKNILPYDYSRVILADGSEELGTDYINANHITWTDDEQCSELKRRYIATQGPLNSTILDFYRMIWQEGSRVIINLARITERGKIQLHIYWPSKDEDKVYKFEGPPDANGKKSFICQYRVRLLSEKGDQPYVRREMLLSKEDKDGKPLEEPRKIYQFHYMVWPDYNVPEDPGSMIDFLERINNLLDSMPSPGPVIVHCSAGIGRTGTLIVTDMIILQIKAYGFDCDIDIFKSILMVRGQRSGMVQTQSQYQFVYLAVQRYMEIERQRQLAGQKGAGREYTNIKYATGAVEAVKQRSQQQQQHQHQQQQQHLVSHHAQSLPPPVPPLPHAAARRREVKLPSDESSMPYQNLGSIDLC</sequence>
<dbReference type="PROSITE" id="PS50056">
    <property type="entry name" value="TYR_PHOSPHATASE_2"/>
    <property type="match status" value="1"/>
</dbReference>
<reference evidence="12 13" key="1">
    <citation type="journal article" date="2021" name="Elife">
        <title>Chloroplast acquisition without the gene transfer in kleptoplastic sea slugs, Plakobranchus ocellatus.</title>
        <authorList>
            <person name="Maeda T."/>
            <person name="Takahashi S."/>
            <person name="Yoshida T."/>
            <person name="Shimamura S."/>
            <person name="Takaki Y."/>
            <person name="Nagai Y."/>
            <person name="Toyoda A."/>
            <person name="Suzuki Y."/>
            <person name="Arimoto A."/>
            <person name="Ishii H."/>
            <person name="Satoh N."/>
            <person name="Nishiyama T."/>
            <person name="Hasebe M."/>
            <person name="Maruyama T."/>
            <person name="Minagawa J."/>
            <person name="Obokata J."/>
            <person name="Shigenobu S."/>
        </authorList>
    </citation>
    <scope>NUCLEOTIDE SEQUENCE [LARGE SCALE GENOMIC DNA]</scope>
</reference>
<dbReference type="CDD" id="cd10340">
    <property type="entry name" value="SH2_N-SH2_SHP_like"/>
    <property type="match status" value="1"/>
</dbReference>
<dbReference type="Gene3D" id="3.30.505.10">
    <property type="entry name" value="SH2 domain"/>
    <property type="match status" value="2"/>
</dbReference>
<feature type="domain" description="SH2" evidence="9">
    <location>
        <begin position="110"/>
        <end position="204"/>
    </location>
</feature>
<dbReference type="PRINTS" id="PR00401">
    <property type="entry name" value="SH2DOMAIN"/>
</dbReference>
<feature type="domain" description="Tyrosine specific protein phosphatases" evidence="11">
    <location>
        <begin position="447"/>
        <end position="523"/>
    </location>
</feature>
<name>A0AAV4H6I9_9GAST</name>
<dbReference type="InterPro" id="IPR029021">
    <property type="entry name" value="Prot-tyrosine_phosphatase-like"/>
</dbReference>
<dbReference type="SMART" id="SM00404">
    <property type="entry name" value="PTPc_motif"/>
    <property type="match status" value="1"/>
</dbReference>
<comment type="subcellular location">
    <subcellularLocation>
        <location evidence="1">Cytoplasm</location>
    </subcellularLocation>
</comment>
<keyword evidence="6 7" id="KW-0727">SH2 domain</keyword>
<dbReference type="PRINTS" id="PR00700">
    <property type="entry name" value="PRTYPHPHTASE"/>
</dbReference>
<dbReference type="GO" id="GO:0004726">
    <property type="term" value="F:non-membrane spanning protein tyrosine phosphatase activity"/>
    <property type="evidence" value="ECO:0007669"/>
    <property type="project" value="TreeGrafter"/>
</dbReference>
<keyword evidence="3" id="KW-0963">Cytoplasm</keyword>
<dbReference type="SUPFAM" id="SSF55550">
    <property type="entry name" value="SH2 domain"/>
    <property type="match status" value="2"/>
</dbReference>
<dbReference type="FunFam" id="3.30.505.10:FF:000012">
    <property type="entry name" value="Tyrosine-protein phosphatase non-receptor type"/>
    <property type="match status" value="1"/>
</dbReference>
<dbReference type="AlphaFoldDB" id="A0AAV4H6I9"/>
<dbReference type="PROSITE" id="PS00383">
    <property type="entry name" value="TYR_PHOSPHATASE_1"/>
    <property type="match status" value="1"/>
</dbReference>
<protein>
    <recommendedName>
        <fullName evidence="2">protein-tyrosine-phosphatase</fullName>
        <ecNumber evidence="2">3.1.3.48</ecNumber>
    </recommendedName>
</protein>
<dbReference type="GO" id="GO:0070374">
    <property type="term" value="P:positive regulation of ERK1 and ERK2 cascade"/>
    <property type="evidence" value="ECO:0007669"/>
    <property type="project" value="TreeGrafter"/>
</dbReference>
<evidence type="ECO:0000259" key="9">
    <source>
        <dbReference type="PROSITE" id="PS50001"/>
    </source>
</evidence>
<dbReference type="EMBL" id="BMAT01008855">
    <property type="protein sequence ID" value="GFR93727.1"/>
    <property type="molecule type" value="Genomic_DNA"/>
</dbReference>
<proteinExistence type="predicted"/>
<dbReference type="InterPro" id="IPR000980">
    <property type="entry name" value="SH2"/>
</dbReference>
<dbReference type="PANTHER" id="PTHR46559:SF3">
    <property type="entry name" value="TYROSINE-PROTEIN PHOSPHATASE NON-RECEPTOR TYPE"/>
    <property type="match status" value="1"/>
</dbReference>
<evidence type="ECO:0000256" key="8">
    <source>
        <dbReference type="SAM" id="MobiDB-lite"/>
    </source>
</evidence>
<feature type="domain" description="SH2" evidence="9">
    <location>
        <begin position="15"/>
        <end position="93"/>
    </location>
</feature>
<dbReference type="InterPro" id="IPR003595">
    <property type="entry name" value="Tyr_Pase_cat"/>
</dbReference>
<evidence type="ECO:0000259" key="10">
    <source>
        <dbReference type="PROSITE" id="PS50055"/>
    </source>
</evidence>
<keyword evidence="5" id="KW-0904">Protein phosphatase</keyword>
<dbReference type="CDD" id="cd09931">
    <property type="entry name" value="SH2_C-SH2_SHP_like"/>
    <property type="match status" value="1"/>
</dbReference>
<feature type="domain" description="Tyrosine-protein phosphatase" evidence="10">
    <location>
        <begin position="239"/>
        <end position="532"/>
    </location>
</feature>
<dbReference type="InterPro" id="IPR036860">
    <property type="entry name" value="SH2_dom_sf"/>
</dbReference>
<organism evidence="12 13">
    <name type="scientific">Elysia marginata</name>
    <dbReference type="NCBI Taxonomy" id="1093978"/>
    <lineage>
        <taxon>Eukaryota</taxon>
        <taxon>Metazoa</taxon>
        <taxon>Spiralia</taxon>
        <taxon>Lophotrochozoa</taxon>
        <taxon>Mollusca</taxon>
        <taxon>Gastropoda</taxon>
        <taxon>Heterobranchia</taxon>
        <taxon>Euthyneura</taxon>
        <taxon>Panpulmonata</taxon>
        <taxon>Sacoglossa</taxon>
        <taxon>Placobranchoidea</taxon>
        <taxon>Plakobranchidae</taxon>
        <taxon>Elysia</taxon>
    </lineage>
</organism>
<feature type="compositionally biased region" description="Polar residues" evidence="8">
    <location>
        <begin position="613"/>
        <end position="628"/>
    </location>
</feature>
<dbReference type="SMART" id="SM00252">
    <property type="entry name" value="SH2"/>
    <property type="match status" value="2"/>
</dbReference>
<dbReference type="Pfam" id="PF00102">
    <property type="entry name" value="Y_phosphatase"/>
    <property type="match status" value="1"/>
</dbReference>
<dbReference type="GO" id="GO:0030971">
    <property type="term" value="F:receptor tyrosine kinase binding"/>
    <property type="evidence" value="ECO:0007669"/>
    <property type="project" value="TreeGrafter"/>
</dbReference>
<dbReference type="GO" id="GO:0005737">
    <property type="term" value="C:cytoplasm"/>
    <property type="evidence" value="ECO:0007669"/>
    <property type="project" value="UniProtKB-SubCell"/>
</dbReference>
<evidence type="ECO:0000256" key="7">
    <source>
        <dbReference type="PROSITE-ProRule" id="PRU00191"/>
    </source>
</evidence>
<dbReference type="Proteomes" id="UP000762676">
    <property type="component" value="Unassembled WGS sequence"/>
</dbReference>
<dbReference type="Gene3D" id="3.90.190.10">
    <property type="entry name" value="Protein tyrosine phosphatase superfamily"/>
    <property type="match status" value="1"/>
</dbReference>
<gene>
    <name evidence="12" type="ORF">ElyMa_004385300</name>
</gene>
<evidence type="ECO:0000313" key="12">
    <source>
        <dbReference type="EMBL" id="GFR93727.1"/>
    </source>
</evidence>
<accession>A0AAV4H6I9</accession>
<keyword evidence="13" id="KW-1185">Reference proteome</keyword>
<dbReference type="InterPro" id="IPR000387">
    <property type="entry name" value="Tyr_Pase_dom"/>
</dbReference>
<dbReference type="GO" id="GO:0050839">
    <property type="term" value="F:cell adhesion molecule binding"/>
    <property type="evidence" value="ECO:0007669"/>
    <property type="project" value="TreeGrafter"/>
</dbReference>
<evidence type="ECO:0000256" key="1">
    <source>
        <dbReference type="ARBA" id="ARBA00004496"/>
    </source>
</evidence>
<dbReference type="PROSITE" id="PS50055">
    <property type="entry name" value="TYR_PHOSPHATASE_PTP"/>
    <property type="match status" value="1"/>
</dbReference>
<dbReference type="SUPFAM" id="SSF52799">
    <property type="entry name" value="(Phosphotyrosine protein) phosphatases II"/>
    <property type="match status" value="1"/>
</dbReference>
<evidence type="ECO:0000256" key="5">
    <source>
        <dbReference type="ARBA" id="ARBA00022912"/>
    </source>
</evidence>